<evidence type="ECO:0000313" key="2">
    <source>
        <dbReference type="Proteomes" id="UP000177870"/>
    </source>
</evidence>
<name>A0A1D8TLM7_9CYAN</name>
<dbReference type="EMBL" id="CP017599">
    <property type="protein sequence ID" value="AOW98551.1"/>
    <property type="molecule type" value="Genomic_DNA"/>
</dbReference>
<gene>
    <name evidence="1" type="ORF">BJP34_03010</name>
</gene>
<dbReference type="OrthoDB" id="540110at2"/>
<dbReference type="RefSeq" id="WP_070391058.1">
    <property type="nucleotide sequence ID" value="NZ_CP017599.1"/>
</dbReference>
<dbReference type="AlphaFoldDB" id="A0A1D8TLM7"/>
<sequence length="85" mass="9828">MKEKIKILDLETRAIQETDLRKLSEDDQKKVVGGRRFASVEAYQRWLEERGPVVACYLPWSSGDLPERGVWRGDLWCVLGYNSEG</sequence>
<organism evidence="1 2">
    <name type="scientific">Moorena producens PAL-8-15-08-1</name>
    <dbReference type="NCBI Taxonomy" id="1458985"/>
    <lineage>
        <taxon>Bacteria</taxon>
        <taxon>Bacillati</taxon>
        <taxon>Cyanobacteriota</taxon>
        <taxon>Cyanophyceae</taxon>
        <taxon>Coleofasciculales</taxon>
        <taxon>Coleofasciculaceae</taxon>
        <taxon>Moorena</taxon>
    </lineage>
</organism>
<evidence type="ECO:0000313" key="1">
    <source>
        <dbReference type="EMBL" id="AOW98551.1"/>
    </source>
</evidence>
<dbReference type="Proteomes" id="UP000177870">
    <property type="component" value="Chromosome"/>
</dbReference>
<dbReference type="KEGG" id="mpro:BJP34_03010"/>
<accession>A0A1D8TLM7</accession>
<reference evidence="2" key="1">
    <citation type="submission" date="2016-10" db="EMBL/GenBank/DDBJ databases">
        <title>Comparative genomics uncovers the prolific and rare metabolic potential of the cyanobacterial genus Moorea.</title>
        <authorList>
            <person name="Leao T."/>
            <person name="Castelao G."/>
            <person name="Korobeynikov A."/>
            <person name="Monroe E.A."/>
            <person name="Podell S."/>
            <person name="Glukhov E."/>
            <person name="Allen E."/>
            <person name="Gerwick W.H."/>
            <person name="Gerwick L."/>
        </authorList>
    </citation>
    <scope>NUCLEOTIDE SEQUENCE [LARGE SCALE GENOMIC DNA]</scope>
    <source>
        <strain evidence="2">PAL-8-15-08-1</strain>
    </source>
</reference>
<proteinExistence type="predicted"/>
<protein>
    <submittedName>
        <fullName evidence="1">Uncharacterized protein</fullName>
    </submittedName>
</protein>